<dbReference type="PANTHER" id="PTHR43252:SF2">
    <property type="entry name" value="TRANSCRIPTION REGULATOR, PADR-LIKE FAMILY"/>
    <property type="match status" value="1"/>
</dbReference>
<gene>
    <name evidence="2" type="ORF">ACFQ34_08075</name>
</gene>
<proteinExistence type="predicted"/>
<accession>A0ABW3VF41</accession>
<feature type="domain" description="Transcription regulator PadR N-terminal" evidence="1">
    <location>
        <begin position="8"/>
        <end position="83"/>
    </location>
</feature>
<organism evidence="2 3">
    <name type="scientific">Pseudonocardia benzenivorans</name>
    <dbReference type="NCBI Taxonomy" id="228005"/>
    <lineage>
        <taxon>Bacteria</taxon>
        <taxon>Bacillati</taxon>
        <taxon>Actinomycetota</taxon>
        <taxon>Actinomycetes</taxon>
        <taxon>Pseudonocardiales</taxon>
        <taxon>Pseudonocardiaceae</taxon>
        <taxon>Pseudonocardia</taxon>
    </lineage>
</organism>
<reference evidence="3" key="1">
    <citation type="journal article" date="2019" name="Int. J. Syst. Evol. Microbiol.">
        <title>The Global Catalogue of Microorganisms (GCM) 10K type strain sequencing project: providing services to taxonomists for standard genome sequencing and annotation.</title>
        <authorList>
            <consortium name="The Broad Institute Genomics Platform"/>
            <consortium name="The Broad Institute Genome Sequencing Center for Infectious Disease"/>
            <person name="Wu L."/>
            <person name="Ma J."/>
        </authorList>
    </citation>
    <scope>NUCLEOTIDE SEQUENCE [LARGE SCALE GENOMIC DNA]</scope>
    <source>
        <strain evidence="3">CCUG 49018</strain>
    </source>
</reference>
<protein>
    <submittedName>
        <fullName evidence="2">PadR family transcriptional regulator</fullName>
    </submittedName>
</protein>
<name>A0ABW3VF41_9PSEU</name>
<dbReference type="Proteomes" id="UP001597182">
    <property type="component" value="Unassembled WGS sequence"/>
</dbReference>
<dbReference type="Gene3D" id="1.10.10.10">
    <property type="entry name" value="Winged helix-like DNA-binding domain superfamily/Winged helix DNA-binding domain"/>
    <property type="match status" value="1"/>
</dbReference>
<dbReference type="InterPro" id="IPR005149">
    <property type="entry name" value="Tscrpt_reg_PadR_N"/>
</dbReference>
<comment type="caution">
    <text evidence="2">The sequence shown here is derived from an EMBL/GenBank/DDBJ whole genome shotgun (WGS) entry which is preliminary data.</text>
</comment>
<dbReference type="EMBL" id="JBHTMB010000054">
    <property type="protein sequence ID" value="MFD1233235.1"/>
    <property type="molecule type" value="Genomic_DNA"/>
</dbReference>
<dbReference type="PANTHER" id="PTHR43252">
    <property type="entry name" value="TRANSCRIPTIONAL REGULATOR YQJI"/>
    <property type="match status" value="1"/>
</dbReference>
<dbReference type="SUPFAM" id="SSF46785">
    <property type="entry name" value="Winged helix' DNA-binding domain"/>
    <property type="match status" value="1"/>
</dbReference>
<dbReference type="InterPro" id="IPR036388">
    <property type="entry name" value="WH-like_DNA-bd_sf"/>
</dbReference>
<evidence type="ECO:0000313" key="2">
    <source>
        <dbReference type="EMBL" id="MFD1233235.1"/>
    </source>
</evidence>
<dbReference type="InterPro" id="IPR036390">
    <property type="entry name" value="WH_DNA-bd_sf"/>
</dbReference>
<evidence type="ECO:0000313" key="3">
    <source>
        <dbReference type="Proteomes" id="UP001597182"/>
    </source>
</evidence>
<evidence type="ECO:0000259" key="1">
    <source>
        <dbReference type="Pfam" id="PF03551"/>
    </source>
</evidence>
<sequence>MTALGTSVLALLCEKPMHPYEMYRLMMERHEGRVVKVRPGSLYHTVARLADASLVEAVGTDREGGRPERTTYRVTPAGRDALRAWITENLGVPVKEYPRFPLALGEAHNLPRAEAIALLRARIDALQADVDESEPLLAEAMTRVQEAHLLDNHYLIAMARAEIGWLTRLVERLETKELTWPSEDRL</sequence>
<dbReference type="RefSeq" id="WP_013673033.1">
    <property type="nucleotide sequence ID" value="NZ_BAABKS010000040.1"/>
</dbReference>
<keyword evidence="3" id="KW-1185">Reference proteome</keyword>
<dbReference type="Pfam" id="PF03551">
    <property type="entry name" value="PadR"/>
    <property type="match status" value="1"/>
</dbReference>